<evidence type="ECO:0000256" key="1">
    <source>
        <dbReference type="SAM" id="MobiDB-lite"/>
    </source>
</evidence>
<dbReference type="InterPro" id="IPR022183">
    <property type="entry name" value="DUF3710"/>
</dbReference>
<dbReference type="EMBL" id="JACKXE010000001">
    <property type="protein sequence ID" value="MBB6626213.1"/>
    <property type="molecule type" value="Genomic_DNA"/>
</dbReference>
<comment type="caution">
    <text evidence="2">The sequence shown here is derived from an EMBL/GenBank/DDBJ whole genome shotgun (WGS) entry which is preliminary data.</text>
</comment>
<protein>
    <submittedName>
        <fullName evidence="2">DUF3710 domain-containing protein</fullName>
    </submittedName>
</protein>
<feature type="region of interest" description="Disordered" evidence="1">
    <location>
        <begin position="1"/>
        <end position="42"/>
    </location>
</feature>
<name>A0A7X0RFQ0_9ACTN</name>
<proteinExistence type="predicted"/>
<dbReference type="Pfam" id="PF12502">
    <property type="entry name" value="DUF3710"/>
    <property type="match status" value="1"/>
</dbReference>
<keyword evidence="3" id="KW-1185">Reference proteome</keyword>
<dbReference type="AlphaFoldDB" id="A0A7X0RFQ0"/>
<accession>A0A7X0RFQ0</accession>
<organism evidence="2 3">
    <name type="scientific">Nocardioides luti</name>
    <dbReference type="NCBI Taxonomy" id="2761101"/>
    <lineage>
        <taxon>Bacteria</taxon>
        <taxon>Bacillati</taxon>
        <taxon>Actinomycetota</taxon>
        <taxon>Actinomycetes</taxon>
        <taxon>Propionibacteriales</taxon>
        <taxon>Nocardioidaceae</taxon>
        <taxon>Nocardioides</taxon>
    </lineage>
</organism>
<sequence length="214" mass="22641">MKFRRKSTEPDATEASEGDLAAAESEAAPVTGPFDVDDLPAGDGERVDLGSLLLLPDGQRELRIQVDESTGAVESVLLAGPDGALDIRAFAAPRNGDLWSDVRPQIAGEMAQRGGTATEREGRWGTELLCQLPTRRPDGTAAMQPSRVIGINGPRWMLRATLLGRPALEAETSGAWEDAIATIAVRRGDGAMPVGDVLPIRLPDSARKVEPGAL</sequence>
<gene>
    <name evidence="2" type="ORF">H5V45_02655</name>
</gene>
<dbReference type="Proteomes" id="UP000523955">
    <property type="component" value="Unassembled WGS sequence"/>
</dbReference>
<evidence type="ECO:0000313" key="2">
    <source>
        <dbReference type="EMBL" id="MBB6626213.1"/>
    </source>
</evidence>
<reference evidence="2 3" key="1">
    <citation type="submission" date="2020-08" db="EMBL/GenBank/DDBJ databases">
        <authorList>
            <person name="Seo M.-J."/>
        </authorList>
    </citation>
    <scope>NUCLEOTIDE SEQUENCE [LARGE SCALE GENOMIC DNA]</scope>
    <source>
        <strain evidence="2 3">KIGAM211</strain>
    </source>
</reference>
<evidence type="ECO:0000313" key="3">
    <source>
        <dbReference type="Proteomes" id="UP000523955"/>
    </source>
</evidence>
<dbReference type="RefSeq" id="WP_185251511.1">
    <property type="nucleotide sequence ID" value="NZ_JACKXE010000001.1"/>
</dbReference>